<dbReference type="OrthoDB" id="1913335at2759"/>
<evidence type="ECO:0000313" key="2">
    <source>
        <dbReference type="EMBL" id="KAJ8438659.1"/>
    </source>
</evidence>
<proteinExistence type="predicted"/>
<protein>
    <submittedName>
        <fullName evidence="2">Uncharacterized protein</fullName>
    </submittedName>
</protein>
<organism evidence="2 3">
    <name type="scientific">Carnegiea gigantea</name>
    <dbReference type="NCBI Taxonomy" id="171969"/>
    <lineage>
        <taxon>Eukaryota</taxon>
        <taxon>Viridiplantae</taxon>
        <taxon>Streptophyta</taxon>
        <taxon>Embryophyta</taxon>
        <taxon>Tracheophyta</taxon>
        <taxon>Spermatophyta</taxon>
        <taxon>Magnoliopsida</taxon>
        <taxon>eudicotyledons</taxon>
        <taxon>Gunneridae</taxon>
        <taxon>Pentapetalae</taxon>
        <taxon>Caryophyllales</taxon>
        <taxon>Cactineae</taxon>
        <taxon>Cactaceae</taxon>
        <taxon>Cactoideae</taxon>
        <taxon>Echinocereeae</taxon>
        <taxon>Carnegiea</taxon>
    </lineage>
</organism>
<gene>
    <name evidence="2" type="ORF">Cgig2_031624</name>
</gene>
<name>A0A9Q1QEC7_9CARY</name>
<dbReference type="PANTHER" id="PTHR33144">
    <property type="entry name" value="OS10G0409366 PROTEIN-RELATED"/>
    <property type="match status" value="1"/>
</dbReference>
<reference evidence="2" key="1">
    <citation type="submission" date="2022-04" db="EMBL/GenBank/DDBJ databases">
        <title>Carnegiea gigantea Genome sequencing and assembly v2.</title>
        <authorList>
            <person name="Copetti D."/>
            <person name="Sanderson M.J."/>
            <person name="Burquez A."/>
            <person name="Wojciechowski M.F."/>
        </authorList>
    </citation>
    <scope>NUCLEOTIDE SEQUENCE</scope>
    <source>
        <strain evidence="2">SGP5-SGP5p</strain>
        <tissue evidence="2">Aerial part</tissue>
    </source>
</reference>
<sequence>MEKLKSILHEGLLFQVKVDNEKKDGFNGEYDVICNARLPRGLNPHSVPSDALATSLGEHMAHINRIIRRRRPIPRPSNHSPISDHELSEAETYVLKSIRRKWSNFKVNFKLEHYEPNCGNVTAIISEHRPDCVPKDQWISLATYWISDKGKDMINEILNQLPGGKEVTNGNVAREGDVYSQVMKEVKGEERRGLEPSSLASLSSTQCREHLDDDHDQCSERMEFLEAENKRLQDKLTRLEGQQTEV</sequence>
<evidence type="ECO:0000313" key="3">
    <source>
        <dbReference type="Proteomes" id="UP001153076"/>
    </source>
</evidence>
<dbReference type="PANTHER" id="PTHR33144:SF52">
    <property type="match status" value="1"/>
</dbReference>
<feature type="region of interest" description="Disordered" evidence="1">
    <location>
        <begin position="189"/>
        <end position="215"/>
    </location>
</feature>
<comment type="caution">
    <text evidence="2">The sequence shown here is derived from an EMBL/GenBank/DDBJ whole genome shotgun (WGS) entry which is preliminary data.</text>
</comment>
<accession>A0A9Q1QEC7</accession>
<dbReference type="AlphaFoldDB" id="A0A9Q1QEC7"/>
<keyword evidence="3" id="KW-1185">Reference proteome</keyword>
<dbReference type="EMBL" id="JAKOGI010000245">
    <property type="protein sequence ID" value="KAJ8438659.1"/>
    <property type="molecule type" value="Genomic_DNA"/>
</dbReference>
<evidence type="ECO:0000256" key="1">
    <source>
        <dbReference type="SAM" id="MobiDB-lite"/>
    </source>
</evidence>
<dbReference type="Proteomes" id="UP001153076">
    <property type="component" value="Unassembled WGS sequence"/>
</dbReference>